<name>A0A1L9UUL0_ASPBC</name>
<accession>A0A1L9UUL0</accession>
<dbReference type="SUPFAM" id="SSF52047">
    <property type="entry name" value="RNI-like"/>
    <property type="match status" value="1"/>
</dbReference>
<keyword evidence="2" id="KW-1185">Reference proteome</keyword>
<protein>
    <recommendedName>
        <fullName evidence="3">F-box domain-containing protein</fullName>
    </recommendedName>
</protein>
<evidence type="ECO:0008006" key="3">
    <source>
        <dbReference type="Google" id="ProtNLM"/>
    </source>
</evidence>
<proteinExistence type="predicted"/>
<gene>
    <name evidence="1" type="ORF">ASPBRDRAFT_118617</name>
</gene>
<dbReference type="OrthoDB" id="4191831at2759"/>
<dbReference type="GeneID" id="93569672"/>
<dbReference type="VEuPathDB" id="FungiDB:ASPBRDRAFT_118617"/>
<dbReference type="OMA" id="CANGFMA"/>
<reference evidence="2" key="1">
    <citation type="journal article" date="2017" name="Genome Biol.">
        <title>Comparative genomics reveals high biological diversity and specific adaptations in the industrially and medically important fungal genus Aspergillus.</title>
        <authorList>
            <person name="de Vries R.P."/>
            <person name="Riley R."/>
            <person name="Wiebenga A."/>
            <person name="Aguilar-Osorio G."/>
            <person name="Amillis S."/>
            <person name="Uchima C.A."/>
            <person name="Anderluh G."/>
            <person name="Asadollahi M."/>
            <person name="Askin M."/>
            <person name="Barry K."/>
            <person name="Battaglia E."/>
            <person name="Bayram O."/>
            <person name="Benocci T."/>
            <person name="Braus-Stromeyer S.A."/>
            <person name="Caldana C."/>
            <person name="Canovas D."/>
            <person name="Cerqueira G.C."/>
            <person name="Chen F."/>
            <person name="Chen W."/>
            <person name="Choi C."/>
            <person name="Clum A."/>
            <person name="Dos Santos R.A."/>
            <person name="Damasio A.R."/>
            <person name="Diallinas G."/>
            <person name="Emri T."/>
            <person name="Fekete E."/>
            <person name="Flipphi M."/>
            <person name="Freyberg S."/>
            <person name="Gallo A."/>
            <person name="Gournas C."/>
            <person name="Habgood R."/>
            <person name="Hainaut M."/>
            <person name="Harispe M.L."/>
            <person name="Henrissat B."/>
            <person name="Hilden K.S."/>
            <person name="Hope R."/>
            <person name="Hossain A."/>
            <person name="Karabika E."/>
            <person name="Karaffa L."/>
            <person name="Karanyi Z."/>
            <person name="Krasevec N."/>
            <person name="Kuo A."/>
            <person name="Kusch H."/>
            <person name="LaButti K."/>
            <person name="Lagendijk E.L."/>
            <person name="Lapidus A."/>
            <person name="Levasseur A."/>
            <person name="Lindquist E."/>
            <person name="Lipzen A."/>
            <person name="Logrieco A.F."/>
            <person name="MacCabe A."/>
            <person name="Maekelae M.R."/>
            <person name="Malavazi I."/>
            <person name="Melin P."/>
            <person name="Meyer V."/>
            <person name="Mielnichuk N."/>
            <person name="Miskei M."/>
            <person name="Molnar A.P."/>
            <person name="Mule G."/>
            <person name="Ngan C.Y."/>
            <person name="Orejas M."/>
            <person name="Orosz E."/>
            <person name="Ouedraogo J.P."/>
            <person name="Overkamp K.M."/>
            <person name="Park H.-S."/>
            <person name="Perrone G."/>
            <person name="Piumi F."/>
            <person name="Punt P.J."/>
            <person name="Ram A.F."/>
            <person name="Ramon A."/>
            <person name="Rauscher S."/>
            <person name="Record E."/>
            <person name="Riano-Pachon D.M."/>
            <person name="Robert V."/>
            <person name="Roehrig J."/>
            <person name="Ruller R."/>
            <person name="Salamov A."/>
            <person name="Salih N.S."/>
            <person name="Samson R.A."/>
            <person name="Sandor E."/>
            <person name="Sanguinetti M."/>
            <person name="Schuetze T."/>
            <person name="Sepcic K."/>
            <person name="Shelest E."/>
            <person name="Sherlock G."/>
            <person name="Sophianopoulou V."/>
            <person name="Squina F.M."/>
            <person name="Sun H."/>
            <person name="Susca A."/>
            <person name="Todd R.B."/>
            <person name="Tsang A."/>
            <person name="Unkles S.E."/>
            <person name="van de Wiele N."/>
            <person name="van Rossen-Uffink D."/>
            <person name="Oliveira J.V."/>
            <person name="Vesth T.C."/>
            <person name="Visser J."/>
            <person name="Yu J.-H."/>
            <person name="Zhou M."/>
            <person name="Andersen M.R."/>
            <person name="Archer D.B."/>
            <person name="Baker S.E."/>
            <person name="Benoit I."/>
            <person name="Brakhage A.A."/>
            <person name="Braus G.H."/>
            <person name="Fischer R."/>
            <person name="Frisvad J.C."/>
            <person name="Goldman G.H."/>
            <person name="Houbraken J."/>
            <person name="Oakley B."/>
            <person name="Pocsi I."/>
            <person name="Scazzocchio C."/>
            <person name="Seiboth B."/>
            <person name="vanKuyk P.A."/>
            <person name="Wortman J."/>
            <person name="Dyer P.S."/>
            <person name="Grigoriev I.V."/>
        </authorList>
    </citation>
    <scope>NUCLEOTIDE SEQUENCE [LARGE SCALE GENOMIC DNA]</scope>
    <source>
        <strain evidence="2">CBS 101740 / IMI 381727 / IBT 21946</strain>
    </source>
</reference>
<dbReference type="AlphaFoldDB" id="A0A1L9UUL0"/>
<dbReference type="Gene3D" id="3.80.10.10">
    <property type="entry name" value="Ribonuclease Inhibitor"/>
    <property type="match status" value="1"/>
</dbReference>
<dbReference type="Proteomes" id="UP000184499">
    <property type="component" value="Unassembled WGS sequence"/>
</dbReference>
<evidence type="ECO:0000313" key="1">
    <source>
        <dbReference type="EMBL" id="OJJ75229.1"/>
    </source>
</evidence>
<organism evidence="1 2">
    <name type="scientific">Aspergillus brasiliensis (strain CBS 101740 / IMI 381727 / IBT 21946)</name>
    <dbReference type="NCBI Taxonomy" id="767769"/>
    <lineage>
        <taxon>Eukaryota</taxon>
        <taxon>Fungi</taxon>
        <taxon>Dikarya</taxon>
        <taxon>Ascomycota</taxon>
        <taxon>Pezizomycotina</taxon>
        <taxon>Eurotiomycetes</taxon>
        <taxon>Eurotiomycetidae</taxon>
        <taxon>Eurotiales</taxon>
        <taxon>Aspergillaceae</taxon>
        <taxon>Aspergillus</taxon>
        <taxon>Aspergillus subgen. Circumdati</taxon>
    </lineage>
</organism>
<dbReference type="InterPro" id="IPR032675">
    <property type="entry name" value="LRR_dom_sf"/>
</dbReference>
<dbReference type="EMBL" id="KV878681">
    <property type="protein sequence ID" value="OJJ75229.1"/>
    <property type="molecule type" value="Genomic_DNA"/>
</dbReference>
<dbReference type="RefSeq" id="XP_067482477.1">
    <property type="nucleotide sequence ID" value="XM_067617184.1"/>
</dbReference>
<evidence type="ECO:0000313" key="2">
    <source>
        <dbReference type="Proteomes" id="UP000184499"/>
    </source>
</evidence>
<sequence length="503" mass="59200">MSVCLIPDVWEEICQHLQRGDLHNICLTSRTLNHIGTLYLYRRIQWDWNDKNSRKRIMELWTTLMQDEGKRRRLCGYVQEVQLQMRSPPEGTAAILKSPEIQKRYRRRASEVKMPFYWEMNYLRGVVSSVIQDHKVREAWDKYIVARNPYALVALLLPFLHNLRSLQLDYLFLIKGGLPAEMINYLTSGTKIESAELRNNLGHLETMDYGTNAVNLNLTTRFESERQYNLRHYATQFIPIFRLQNVKHLRIWLRSWNNLHLKRLIGFETDYTALESLVLDHISVKECSFLEILQGMKNLRSLHLGFNVEDRTHWVESQRPTQADQARLSNGLQALYKCLEHLSISLHTTPDDREQVSEDIVFKALFENLTAEFFRSFTRLKTLELPIRILNGFEDIAEVGINRELPATLERLGLRWDFRHMGMFKEEKPDTVGDLKEIVAEFLQSPGRHLRVPLLQEVIIRLWVSDDELDKTLKDCDDLIEEFNIHVGVRFDLMRPGLWTKGP</sequence>